<dbReference type="InterPro" id="IPR036291">
    <property type="entry name" value="NAD(P)-bd_dom_sf"/>
</dbReference>
<dbReference type="InterPro" id="IPR000683">
    <property type="entry name" value="Gfo/Idh/MocA-like_OxRdtase_N"/>
</dbReference>
<name>A0A842HLB9_9BACT</name>
<sequence>MNIPKSSTDIVIVGSGGYGRDYMKAIERIYPQGIASISAIVDPVRTQFENYPGLTSSEIAHYSSLDDFLRSKHQADLVVISTPISYHAEQSCALLRAGYNVLCEKPMAATLAEAQQMRAIAEVSECFIEIGYQWSFSDAIQRLKADILGGRLGKPLRLKTRVAWPRASAYYQRNHWAGKIRDPKGRHVNDSPINNAAAHYLHNMLYLTGPTIAQAATPIEITGECYRANAIENFDAACCRIKTLEDVEILFYAAHCVKNNDGPVFEFEFEHATVGLTQDGEIVAICANSEPINYGNPEADPMCKLWHCIRRVQDIDAVGPLCGVDAAFAHTVCVYGMQQMPVHSFGEDQIRKMPLGDDGVLMYMEEMDNAMVTAFDTGKLFSELNLPWASPSVSVELLNAQLPVSTL</sequence>
<evidence type="ECO:0000259" key="1">
    <source>
        <dbReference type="Pfam" id="PF01408"/>
    </source>
</evidence>
<dbReference type="Gene3D" id="3.40.50.720">
    <property type="entry name" value="NAD(P)-binding Rossmann-like Domain"/>
    <property type="match status" value="1"/>
</dbReference>
<dbReference type="Gene3D" id="3.30.360.10">
    <property type="entry name" value="Dihydrodipicolinate Reductase, domain 2"/>
    <property type="match status" value="1"/>
</dbReference>
<gene>
    <name evidence="2" type="ORF">H5P28_16825</name>
</gene>
<dbReference type="InterPro" id="IPR052515">
    <property type="entry name" value="Gfo/Idh/MocA_Oxidoreductase"/>
</dbReference>
<dbReference type="Proteomes" id="UP000546464">
    <property type="component" value="Unassembled WGS sequence"/>
</dbReference>
<dbReference type="SUPFAM" id="SSF55347">
    <property type="entry name" value="Glyceraldehyde-3-phosphate dehydrogenase-like, C-terminal domain"/>
    <property type="match status" value="1"/>
</dbReference>
<keyword evidence="3" id="KW-1185">Reference proteome</keyword>
<protein>
    <submittedName>
        <fullName evidence="2">Gfo/Idh/MocA family oxidoreductase</fullName>
    </submittedName>
</protein>
<proteinExistence type="predicted"/>
<dbReference type="PANTHER" id="PTHR43249:SF1">
    <property type="entry name" value="D-GLUCOSIDE 3-DEHYDROGENASE"/>
    <property type="match status" value="1"/>
</dbReference>
<reference evidence="2 3" key="1">
    <citation type="submission" date="2020-07" db="EMBL/GenBank/DDBJ databases">
        <authorList>
            <person name="Feng X."/>
        </authorList>
    </citation>
    <scope>NUCLEOTIDE SEQUENCE [LARGE SCALE GENOMIC DNA]</scope>
    <source>
        <strain evidence="2 3">JCM31066</strain>
    </source>
</reference>
<dbReference type="Pfam" id="PF01408">
    <property type="entry name" value="GFO_IDH_MocA"/>
    <property type="match status" value="1"/>
</dbReference>
<evidence type="ECO:0000313" key="2">
    <source>
        <dbReference type="EMBL" id="MBC2595931.1"/>
    </source>
</evidence>
<organism evidence="2 3">
    <name type="scientific">Ruficoccus amylovorans</name>
    <dbReference type="NCBI Taxonomy" id="1804625"/>
    <lineage>
        <taxon>Bacteria</taxon>
        <taxon>Pseudomonadati</taxon>
        <taxon>Verrucomicrobiota</taxon>
        <taxon>Opitutia</taxon>
        <taxon>Puniceicoccales</taxon>
        <taxon>Cerasicoccaceae</taxon>
        <taxon>Ruficoccus</taxon>
    </lineage>
</organism>
<dbReference type="GO" id="GO:0000166">
    <property type="term" value="F:nucleotide binding"/>
    <property type="evidence" value="ECO:0007669"/>
    <property type="project" value="InterPro"/>
</dbReference>
<accession>A0A842HLB9</accession>
<feature type="domain" description="Gfo/Idh/MocA-like oxidoreductase N-terminal" evidence="1">
    <location>
        <begin position="10"/>
        <end position="131"/>
    </location>
</feature>
<dbReference type="PANTHER" id="PTHR43249">
    <property type="entry name" value="UDP-N-ACETYL-2-AMINO-2-DEOXY-D-GLUCURONATE OXIDASE"/>
    <property type="match status" value="1"/>
</dbReference>
<dbReference type="RefSeq" id="WP_185676859.1">
    <property type="nucleotide sequence ID" value="NZ_JACHVB010000058.1"/>
</dbReference>
<dbReference type="SUPFAM" id="SSF51735">
    <property type="entry name" value="NAD(P)-binding Rossmann-fold domains"/>
    <property type="match status" value="1"/>
</dbReference>
<comment type="caution">
    <text evidence="2">The sequence shown here is derived from an EMBL/GenBank/DDBJ whole genome shotgun (WGS) entry which is preliminary data.</text>
</comment>
<dbReference type="EMBL" id="JACHVB010000058">
    <property type="protein sequence ID" value="MBC2595931.1"/>
    <property type="molecule type" value="Genomic_DNA"/>
</dbReference>
<evidence type="ECO:0000313" key="3">
    <source>
        <dbReference type="Proteomes" id="UP000546464"/>
    </source>
</evidence>
<dbReference type="AlphaFoldDB" id="A0A842HLB9"/>